<feature type="compositionally biased region" description="Basic and acidic residues" evidence="2">
    <location>
        <begin position="54"/>
        <end position="86"/>
    </location>
</feature>
<evidence type="ECO:0000256" key="1">
    <source>
        <dbReference type="SAM" id="Coils"/>
    </source>
</evidence>
<feature type="compositionally biased region" description="Acidic residues" evidence="2">
    <location>
        <begin position="357"/>
        <end position="391"/>
    </location>
</feature>
<feature type="compositionally biased region" description="Basic and acidic residues" evidence="2">
    <location>
        <begin position="201"/>
        <end position="239"/>
    </location>
</feature>
<dbReference type="WBParaSite" id="SRAE_2000042900.1">
    <property type="protein sequence ID" value="SRAE_2000042900.1"/>
    <property type="gene ID" value="WBGene00260623"/>
</dbReference>
<evidence type="ECO:0000313" key="6">
    <source>
        <dbReference type="WormBase" id="SRAE_2000042900"/>
    </source>
</evidence>
<feature type="region of interest" description="Disordered" evidence="2">
    <location>
        <begin position="354"/>
        <end position="435"/>
    </location>
</feature>
<protein>
    <submittedName>
        <fullName evidence="5">Claspin</fullName>
    </submittedName>
</protein>
<dbReference type="Proteomes" id="UP000035682">
    <property type="component" value="Unplaced"/>
</dbReference>
<reference evidence="5" key="2">
    <citation type="submission" date="2020-12" db="UniProtKB">
        <authorList>
            <consortium name="WormBaseParasite"/>
        </authorList>
    </citation>
    <scope>IDENTIFICATION</scope>
</reference>
<reference evidence="3 4" key="1">
    <citation type="submission" date="2014-09" db="EMBL/GenBank/DDBJ databases">
        <authorList>
            <person name="Martin A.A."/>
        </authorList>
    </citation>
    <scope>NUCLEOTIDE SEQUENCE</scope>
    <source>
        <strain evidence="4">ED321</strain>
        <strain evidence="3">ED321 Heterogonic</strain>
    </source>
</reference>
<dbReference type="RefSeq" id="XP_024504953.1">
    <property type="nucleotide sequence ID" value="XM_024651258.1"/>
</dbReference>
<dbReference type="WormBase" id="SRAE_2000042900">
    <property type="protein sequence ID" value="SRP04716"/>
    <property type="gene ID" value="WBGene00260623"/>
</dbReference>
<dbReference type="CTD" id="36378117"/>
<feature type="compositionally biased region" description="Acidic residues" evidence="2">
    <location>
        <begin position="423"/>
        <end position="435"/>
    </location>
</feature>
<name>A0A090LCD0_STRRB</name>
<dbReference type="GeneID" id="36378117"/>
<evidence type="ECO:0000313" key="5">
    <source>
        <dbReference type="WBParaSite" id="SRAE_2000042900.1"/>
    </source>
</evidence>
<gene>
    <name evidence="3 5 6" type="ORF">SRAE_2000042900</name>
</gene>
<dbReference type="EMBL" id="LN609529">
    <property type="protein sequence ID" value="CEF65753.1"/>
    <property type="molecule type" value="Genomic_DNA"/>
</dbReference>
<feature type="region of interest" description="Disordered" evidence="2">
    <location>
        <begin position="54"/>
        <end position="93"/>
    </location>
</feature>
<feature type="coiled-coil region" evidence="1">
    <location>
        <begin position="460"/>
        <end position="487"/>
    </location>
</feature>
<organism evidence="3">
    <name type="scientific">Strongyloides ratti</name>
    <name type="common">Parasitic roundworm</name>
    <dbReference type="NCBI Taxonomy" id="34506"/>
    <lineage>
        <taxon>Eukaryota</taxon>
        <taxon>Metazoa</taxon>
        <taxon>Ecdysozoa</taxon>
        <taxon>Nematoda</taxon>
        <taxon>Chromadorea</taxon>
        <taxon>Rhabditida</taxon>
        <taxon>Tylenchina</taxon>
        <taxon>Panagrolaimomorpha</taxon>
        <taxon>Strongyloidoidea</taxon>
        <taxon>Strongyloididae</taxon>
        <taxon>Strongyloides</taxon>
    </lineage>
</organism>
<evidence type="ECO:0000313" key="3">
    <source>
        <dbReference type="EMBL" id="CEF65753.1"/>
    </source>
</evidence>
<feature type="region of interest" description="Disordered" evidence="2">
    <location>
        <begin position="199"/>
        <end position="247"/>
    </location>
</feature>
<evidence type="ECO:0000256" key="2">
    <source>
        <dbReference type="SAM" id="MobiDB-lite"/>
    </source>
</evidence>
<accession>A0A090LCD0</accession>
<sequence>MDVNAIETGKNFENINESLEKSNVSSTENTKVVFGQEKGISNNEDKKVESVINVKEKDSNEDFKDSETNVNDNKDNEEIHAEEKIPNDSVPKISKLSKKKERLLAKYGIDPNKKLPRKPSVYGNFIDIAEVKDSSERKHVDPWLQEFLESSQTKKTSPTKYRTGIKGMSRAEWLKRRGKQLEKIKFEPIKKAEAWLNQNNIEKEENENKKDEIIPVEKLLSDEEDKSETTEEKAEKNKEEDDVDSSAIYLDPDVDFMAFCRQEEENREKKQTFEASQFRDINDSELDLLITQGAVFNIPIERKRKGTDENSCSEFKKLKFNEDENIEKQKEDNIHNDEEEDIIENIPKKKSGKLIFDDEEEVFEEEVEDEEIESEEAEEDNDEEMEEENEETLLALQYKQEREKKLKKSDFYDDEASLSGEDVGSDDDEEDDNDIDEYELMDGDYDELGNQKEIVNDLAKQQMLQELKADEKRLKKIKEKLNIYDEDDSEQTAMIYRYQTRFVADDVEVDVLERNSDTEDHLEVMEVPSEDSNTVLSKKASEEKEEDEWDKEIRLGKMIMEKNKAAQLVQKRVASNSIRNALGLNNFLNKLNTSEEKNKLLLMD</sequence>
<dbReference type="STRING" id="34506.A0A090LCD0"/>
<proteinExistence type="predicted"/>
<keyword evidence="4" id="KW-1185">Reference proteome</keyword>
<feature type="compositionally biased region" description="Basic and acidic residues" evidence="2">
    <location>
        <begin position="399"/>
        <end position="411"/>
    </location>
</feature>
<keyword evidence="1" id="KW-0175">Coiled coil</keyword>
<dbReference type="AlphaFoldDB" id="A0A090LCD0"/>
<evidence type="ECO:0000313" key="4">
    <source>
        <dbReference type="Proteomes" id="UP000035682"/>
    </source>
</evidence>